<comment type="caution">
    <text evidence="1">The sequence shown here is derived from an EMBL/GenBank/DDBJ whole genome shotgun (WGS) entry which is preliminary data.</text>
</comment>
<feature type="non-terminal residue" evidence="1">
    <location>
        <position position="1"/>
    </location>
</feature>
<protein>
    <submittedName>
        <fullName evidence="1">Uncharacterized protein</fullName>
    </submittedName>
</protein>
<accession>A0A371FZ33</accession>
<dbReference type="AlphaFoldDB" id="A0A371FZ33"/>
<sequence length="134" mass="15382">MISFGSSLNTTRLASSDLTHGINHGHWNLPYRIAPKRSMTLPLRGKMKSSDLLCILLHNSSLPSGEYLKASSDSRNPSSVCWRLDACWKEVQRNIKEVDQEMVKLIALSFECYTFIWWNEIILHIRGMRAAFIE</sequence>
<keyword evidence="2" id="KW-1185">Reference proteome</keyword>
<evidence type="ECO:0000313" key="2">
    <source>
        <dbReference type="Proteomes" id="UP000257109"/>
    </source>
</evidence>
<reference evidence="1" key="1">
    <citation type="submission" date="2018-05" db="EMBL/GenBank/DDBJ databases">
        <title>Draft genome of Mucuna pruriens seed.</title>
        <authorList>
            <person name="Nnadi N.E."/>
            <person name="Vos R."/>
            <person name="Hasami M.H."/>
            <person name="Devisetty U.K."/>
            <person name="Aguiy J.C."/>
        </authorList>
    </citation>
    <scope>NUCLEOTIDE SEQUENCE [LARGE SCALE GENOMIC DNA]</scope>
    <source>
        <strain evidence="1">JCA_2017</strain>
    </source>
</reference>
<evidence type="ECO:0000313" key="1">
    <source>
        <dbReference type="EMBL" id="RDX83542.1"/>
    </source>
</evidence>
<organism evidence="1 2">
    <name type="scientific">Mucuna pruriens</name>
    <name type="common">Velvet bean</name>
    <name type="synonym">Dolichos pruriens</name>
    <dbReference type="NCBI Taxonomy" id="157652"/>
    <lineage>
        <taxon>Eukaryota</taxon>
        <taxon>Viridiplantae</taxon>
        <taxon>Streptophyta</taxon>
        <taxon>Embryophyta</taxon>
        <taxon>Tracheophyta</taxon>
        <taxon>Spermatophyta</taxon>
        <taxon>Magnoliopsida</taxon>
        <taxon>eudicotyledons</taxon>
        <taxon>Gunneridae</taxon>
        <taxon>Pentapetalae</taxon>
        <taxon>rosids</taxon>
        <taxon>fabids</taxon>
        <taxon>Fabales</taxon>
        <taxon>Fabaceae</taxon>
        <taxon>Papilionoideae</taxon>
        <taxon>50 kb inversion clade</taxon>
        <taxon>NPAAA clade</taxon>
        <taxon>indigoferoid/millettioid clade</taxon>
        <taxon>Phaseoleae</taxon>
        <taxon>Mucuna</taxon>
    </lineage>
</organism>
<proteinExistence type="predicted"/>
<dbReference type="Proteomes" id="UP000257109">
    <property type="component" value="Unassembled WGS sequence"/>
</dbReference>
<gene>
    <name evidence="1" type="ORF">CR513_35526</name>
</gene>
<name>A0A371FZ33_MUCPR</name>
<dbReference type="EMBL" id="QJKJ01007318">
    <property type="protein sequence ID" value="RDX83542.1"/>
    <property type="molecule type" value="Genomic_DNA"/>
</dbReference>